<dbReference type="AlphaFoldDB" id="A0A1D1VVH6"/>
<gene>
    <name evidence="7" type="primary">RvY_13150-1</name>
    <name evidence="7" type="synonym">RvY_13150.1</name>
    <name evidence="7" type="ORF">RvY_13150</name>
</gene>
<dbReference type="GO" id="GO:0003735">
    <property type="term" value="F:structural constituent of ribosome"/>
    <property type="evidence" value="ECO:0007669"/>
    <property type="project" value="InterPro"/>
</dbReference>
<evidence type="ECO:0000256" key="1">
    <source>
        <dbReference type="ARBA" id="ARBA00009451"/>
    </source>
</evidence>
<evidence type="ECO:0000256" key="2">
    <source>
        <dbReference type="ARBA" id="ARBA00022980"/>
    </source>
</evidence>
<dbReference type="STRING" id="947166.A0A1D1VVH6"/>
<keyword evidence="3 6" id="KW-0687">Ribonucleoprotein</keyword>
<evidence type="ECO:0000256" key="6">
    <source>
        <dbReference type="RuleBase" id="RU004005"/>
    </source>
</evidence>
<evidence type="ECO:0000256" key="4">
    <source>
        <dbReference type="ARBA" id="ARBA00035286"/>
    </source>
</evidence>
<protein>
    <recommendedName>
        <fullName evidence="4">Large ribosomal subunit protein uL22m</fullName>
    </recommendedName>
    <alternativeName>
        <fullName evidence="5">39S ribosomal protein L22, mitochondrial</fullName>
    </alternativeName>
</protein>
<keyword evidence="8" id="KW-1185">Reference proteome</keyword>
<name>A0A1D1VVH6_RAMVA</name>
<dbReference type="GO" id="GO:0005762">
    <property type="term" value="C:mitochondrial large ribosomal subunit"/>
    <property type="evidence" value="ECO:0007669"/>
    <property type="project" value="TreeGrafter"/>
</dbReference>
<dbReference type="InterPro" id="IPR047867">
    <property type="entry name" value="Ribosomal_uL22_bac/org-type"/>
</dbReference>
<dbReference type="Pfam" id="PF00237">
    <property type="entry name" value="Ribosomal_L22"/>
    <property type="match status" value="1"/>
</dbReference>
<comment type="caution">
    <text evidence="7">The sequence shown here is derived from an EMBL/GenBank/DDBJ whole genome shotgun (WGS) entry which is preliminary data.</text>
</comment>
<dbReference type="Proteomes" id="UP000186922">
    <property type="component" value="Unassembled WGS sequence"/>
</dbReference>
<comment type="similarity">
    <text evidence="1 6">Belongs to the universal ribosomal protein uL22 family.</text>
</comment>
<dbReference type="GO" id="GO:0006412">
    <property type="term" value="P:translation"/>
    <property type="evidence" value="ECO:0007669"/>
    <property type="project" value="InterPro"/>
</dbReference>
<evidence type="ECO:0000256" key="5">
    <source>
        <dbReference type="ARBA" id="ARBA00035506"/>
    </source>
</evidence>
<dbReference type="SUPFAM" id="SSF54843">
    <property type="entry name" value="Ribosomal protein L22"/>
    <property type="match status" value="1"/>
</dbReference>
<evidence type="ECO:0000313" key="8">
    <source>
        <dbReference type="Proteomes" id="UP000186922"/>
    </source>
</evidence>
<evidence type="ECO:0000313" key="7">
    <source>
        <dbReference type="EMBL" id="GAV02609.1"/>
    </source>
</evidence>
<sequence length="254" mass="28408">MASLSAASVISSLRCLAISPVRATGSRLLSAPVTHSSTIFSPNSDLAKSGVFATACCLSRGLHTTTSSLKSYKSSMKTPGDAMDQPKKWNAYNKVLLPPQQPVETRRPAQVFHQRTQIRGSTLRMWYAASAIRGMSIDDALDYCTFSTKKAPKIIKEVLLEAQEMALTHHNFEFKSKMWVAESFCGKGTIVKGVRRHARRRFGEVRYGFTHYFVKLEEGDPPAQYYLPTFVNDLDGLTAEQITQLRRRRVGRTL</sequence>
<reference evidence="7 8" key="1">
    <citation type="journal article" date="2016" name="Nat. Commun.">
        <title>Extremotolerant tardigrade genome and improved radiotolerance of human cultured cells by tardigrade-unique protein.</title>
        <authorList>
            <person name="Hashimoto T."/>
            <person name="Horikawa D.D."/>
            <person name="Saito Y."/>
            <person name="Kuwahara H."/>
            <person name="Kozuka-Hata H."/>
            <person name="Shin-I T."/>
            <person name="Minakuchi Y."/>
            <person name="Ohishi K."/>
            <person name="Motoyama A."/>
            <person name="Aizu T."/>
            <person name="Enomoto A."/>
            <person name="Kondo K."/>
            <person name="Tanaka S."/>
            <person name="Hara Y."/>
            <person name="Koshikawa S."/>
            <person name="Sagara H."/>
            <person name="Miura T."/>
            <person name="Yokobori S."/>
            <person name="Miyagawa K."/>
            <person name="Suzuki Y."/>
            <person name="Kubo T."/>
            <person name="Oyama M."/>
            <person name="Kohara Y."/>
            <person name="Fujiyama A."/>
            <person name="Arakawa K."/>
            <person name="Katayama T."/>
            <person name="Toyoda A."/>
            <person name="Kunieda T."/>
        </authorList>
    </citation>
    <scope>NUCLEOTIDE SEQUENCE [LARGE SCALE GENOMIC DNA]</scope>
    <source>
        <strain evidence="7 8">YOKOZUNA-1</strain>
    </source>
</reference>
<dbReference type="OrthoDB" id="416470at2759"/>
<proteinExistence type="inferred from homology"/>
<dbReference type="PANTHER" id="PTHR13501">
    <property type="entry name" value="CHLOROPLAST 50S RIBOSOMAL PROTEIN L22-RELATED"/>
    <property type="match status" value="1"/>
</dbReference>
<dbReference type="Gene3D" id="3.90.470.10">
    <property type="entry name" value="Ribosomal protein L22/L17"/>
    <property type="match status" value="1"/>
</dbReference>
<dbReference type="EMBL" id="BDGG01000008">
    <property type="protein sequence ID" value="GAV02609.1"/>
    <property type="molecule type" value="Genomic_DNA"/>
</dbReference>
<dbReference type="InterPro" id="IPR001063">
    <property type="entry name" value="Ribosomal_uL22"/>
</dbReference>
<organism evidence="7 8">
    <name type="scientific">Ramazzottius varieornatus</name>
    <name type="common">Water bear</name>
    <name type="synonym">Tardigrade</name>
    <dbReference type="NCBI Taxonomy" id="947166"/>
    <lineage>
        <taxon>Eukaryota</taxon>
        <taxon>Metazoa</taxon>
        <taxon>Ecdysozoa</taxon>
        <taxon>Tardigrada</taxon>
        <taxon>Eutardigrada</taxon>
        <taxon>Parachela</taxon>
        <taxon>Hypsibioidea</taxon>
        <taxon>Ramazzottiidae</taxon>
        <taxon>Ramazzottius</taxon>
    </lineage>
</organism>
<dbReference type="InterPro" id="IPR036394">
    <property type="entry name" value="Ribosomal_uL22_sf"/>
</dbReference>
<keyword evidence="2 6" id="KW-0689">Ribosomal protein</keyword>
<dbReference type="PANTHER" id="PTHR13501:SF8">
    <property type="entry name" value="LARGE RIBOSOMAL SUBUNIT PROTEIN UL22M"/>
    <property type="match status" value="1"/>
</dbReference>
<evidence type="ECO:0000256" key="3">
    <source>
        <dbReference type="ARBA" id="ARBA00023274"/>
    </source>
</evidence>
<accession>A0A1D1VVH6</accession>